<comment type="caution">
    <text evidence="4">The sequence shown here is derived from an EMBL/GenBank/DDBJ whole genome shotgun (WGS) entry which is preliminary data.</text>
</comment>
<evidence type="ECO:0000256" key="1">
    <source>
        <dbReference type="ARBA" id="ARBA00022741"/>
    </source>
</evidence>
<dbReference type="GO" id="GO:0003677">
    <property type="term" value="F:DNA binding"/>
    <property type="evidence" value="ECO:0007669"/>
    <property type="project" value="UniProtKB-KW"/>
</dbReference>
<dbReference type="PROSITE" id="PS50043">
    <property type="entry name" value="HTH_LUXR_2"/>
    <property type="match status" value="1"/>
</dbReference>
<dbReference type="GO" id="GO:0005737">
    <property type="term" value="C:cytoplasm"/>
    <property type="evidence" value="ECO:0007669"/>
    <property type="project" value="TreeGrafter"/>
</dbReference>
<dbReference type="InterPro" id="IPR041664">
    <property type="entry name" value="AAA_16"/>
</dbReference>
<dbReference type="InterPro" id="IPR000792">
    <property type="entry name" value="Tscrpt_reg_LuxR_C"/>
</dbReference>
<accession>A0A7W0HSC9</accession>
<dbReference type="RefSeq" id="WP_181612541.1">
    <property type="nucleotide sequence ID" value="NZ_BAABAM010000005.1"/>
</dbReference>
<organism evidence="4 5">
    <name type="scientific">Nonomuraea soli</name>
    <dbReference type="NCBI Taxonomy" id="1032476"/>
    <lineage>
        <taxon>Bacteria</taxon>
        <taxon>Bacillati</taxon>
        <taxon>Actinomycetota</taxon>
        <taxon>Actinomycetes</taxon>
        <taxon>Streptosporangiales</taxon>
        <taxon>Streptosporangiaceae</taxon>
        <taxon>Nonomuraea</taxon>
    </lineage>
</organism>
<dbReference type="SUPFAM" id="SSF52540">
    <property type="entry name" value="P-loop containing nucleoside triphosphate hydrolases"/>
    <property type="match status" value="1"/>
</dbReference>
<dbReference type="PANTHER" id="PTHR16305">
    <property type="entry name" value="TESTICULAR SOLUBLE ADENYLYL CYCLASE"/>
    <property type="match status" value="1"/>
</dbReference>
<dbReference type="InterPro" id="IPR036388">
    <property type="entry name" value="WH-like_DNA-bd_sf"/>
</dbReference>
<evidence type="ECO:0000256" key="2">
    <source>
        <dbReference type="ARBA" id="ARBA00022840"/>
    </source>
</evidence>
<dbReference type="Pfam" id="PF13191">
    <property type="entry name" value="AAA_16"/>
    <property type="match status" value="1"/>
</dbReference>
<gene>
    <name evidence="4" type="ORF">HNR30_005128</name>
</gene>
<feature type="domain" description="HTH luxR-type" evidence="3">
    <location>
        <begin position="892"/>
        <end position="957"/>
    </location>
</feature>
<dbReference type="InterPro" id="IPR016032">
    <property type="entry name" value="Sig_transdc_resp-reg_C-effctor"/>
</dbReference>
<dbReference type="Gene3D" id="1.10.10.10">
    <property type="entry name" value="Winged helix-like DNA-binding domain superfamily/Winged helix DNA-binding domain"/>
    <property type="match status" value="1"/>
</dbReference>
<keyword evidence="5" id="KW-1185">Reference proteome</keyword>
<dbReference type="GO" id="GO:0006355">
    <property type="term" value="P:regulation of DNA-templated transcription"/>
    <property type="evidence" value="ECO:0007669"/>
    <property type="project" value="InterPro"/>
</dbReference>
<evidence type="ECO:0000313" key="4">
    <source>
        <dbReference type="EMBL" id="MBA2893767.1"/>
    </source>
</evidence>
<evidence type="ECO:0000313" key="5">
    <source>
        <dbReference type="Proteomes" id="UP000530928"/>
    </source>
</evidence>
<name>A0A7W0HSC9_9ACTN</name>
<keyword evidence="1" id="KW-0547">Nucleotide-binding</keyword>
<dbReference type="SUPFAM" id="SSF46894">
    <property type="entry name" value="C-terminal effector domain of the bipartite response regulators"/>
    <property type="match status" value="1"/>
</dbReference>
<dbReference type="SMART" id="SM00421">
    <property type="entry name" value="HTH_LUXR"/>
    <property type="match status" value="1"/>
</dbReference>
<dbReference type="Proteomes" id="UP000530928">
    <property type="component" value="Unassembled WGS sequence"/>
</dbReference>
<dbReference type="GO" id="GO:0004016">
    <property type="term" value="F:adenylate cyclase activity"/>
    <property type="evidence" value="ECO:0007669"/>
    <property type="project" value="TreeGrafter"/>
</dbReference>
<sequence>MAGSDAGRVTCPILIGREQELDRLVAAVSRPPAVVVLEGEAGIGKSRLLAELAERPEMDGRLLLRGGARRIREPFPLGPLVEALRGTGDYLVRAELSPVAGALRALLPELAPVLPPALDPQNDRAAERHQLFRGLAEVLRALEPLVLVVEDLHWADQQTMEFLSYALALPLPRTSVVLAYRGEEAGPAVREVTGRHADAVFHDHILLTALNSAQTGDMAAAILGEEGVTADFGAHLYELSSGLPLAVQELMALLRARGALIRLRSGRWARKAVAELDVPPGVRDSVRERVARLPEPARVVAEAAAVLHVQARLEELQRVSGLPRADTVAGVDELLVSGLLVEQDGSVAFRHVLTAQAVYGAIPLGRRQELHARAAAAVRARKPVPLGQEAHHLRQAGRLADWVETAEQAAEQASQLGDDAEAVRILEDVLRHAPLEPEHRSRLAVRLGWAAPQMLRPPEVIDLLSQALESEQPGLLRGQLHFLIGLLQERRGEDPGAQRRAFAAAVGDLAGRPDLVAWVMAALGRPIDPRVPLSEHAVWLERALRAVPAIGNPVEEVFVLGKIATSLGGYGDSRWRELTEEVRGRTGGRPRHRQEVGAYRSIAENACLTGSYEIAAALLAAAMREAAGEEWSREPLARCRLVALVLSCCQGRWDGLEEETALLLEEYDGRPFDRLGAETVAACLALARGELDTARRELPDVAGKAVAMGAYELLPLSVAGLLRLSTASGEARGALAATEEAVAVWDTKGLWPLAVRAAPALAEAMVAAGRQDDAAALTDRLATRLDGLDAPLAAAALAHARGHLASEDMAAAAHFRAAAAGYDLLGAPYEAAQARELAAGRLFAGGRSGAGELLLAAMATFRDLGARWDLDRAAQLARRHGVTVKGRYPGGPQGYGADLSPREREIAELAAEGLTNREIGQRLFVSPRTVEKHLGAALRKLGLRSRAALGAHLGTERPRSDPPGP</sequence>
<keyword evidence="2" id="KW-0067">ATP-binding</keyword>
<dbReference type="PROSITE" id="PS00622">
    <property type="entry name" value="HTH_LUXR_1"/>
    <property type="match status" value="1"/>
</dbReference>
<dbReference type="CDD" id="cd06170">
    <property type="entry name" value="LuxR_C_like"/>
    <property type="match status" value="1"/>
</dbReference>
<dbReference type="EMBL" id="JACDUR010000005">
    <property type="protein sequence ID" value="MBA2893767.1"/>
    <property type="molecule type" value="Genomic_DNA"/>
</dbReference>
<protein>
    <submittedName>
        <fullName evidence="4">DNA-binding CsgD family transcriptional regulator/tetratricopeptide (TPR) repeat protein</fullName>
    </submittedName>
</protein>
<dbReference type="InterPro" id="IPR027417">
    <property type="entry name" value="P-loop_NTPase"/>
</dbReference>
<keyword evidence="4" id="KW-0238">DNA-binding</keyword>
<evidence type="ECO:0000259" key="3">
    <source>
        <dbReference type="PROSITE" id="PS50043"/>
    </source>
</evidence>
<dbReference type="Pfam" id="PF00196">
    <property type="entry name" value="GerE"/>
    <property type="match status" value="1"/>
</dbReference>
<dbReference type="AlphaFoldDB" id="A0A7W0HSC9"/>
<dbReference type="PANTHER" id="PTHR16305:SF35">
    <property type="entry name" value="TRANSCRIPTIONAL ACTIVATOR DOMAIN"/>
    <property type="match status" value="1"/>
</dbReference>
<reference evidence="4 5" key="1">
    <citation type="submission" date="2020-07" db="EMBL/GenBank/DDBJ databases">
        <title>Genomic Encyclopedia of Type Strains, Phase IV (KMG-IV): sequencing the most valuable type-strain genomes for metagenomic binning, comparative biology and taxonomic classification.</title>
        <authorList>
            <person name="Goeker M."/>
        </authorList>
    </citation>
    <scope>NUCLEOTIDE SEQUENCE [LARGE SCALE GENOMIC DNA]</scope>
    <source>
        <strain evidence="4 5">DSM 45533</strain>
    </source>
</reference>
<dbReference type="GO" id="GO:0005524">
    <property type="term" value="F:ATP binding"/>
    <property type="evidence" value="ECO:0007669"/>
    <property type="project" value="UniProtKB-KW"/>
</dbReference>
<dbReference type="PRINTS" id="PR00038">
    <property type="entry name" value="HTHLUXR"/>
</dbReference>
<proteinExistence type="predicted"/>